<sequence length="78" mass="8296">MVWQDRITVDPHVCHGKACIAGTRVMVSVILDNLAAGIARDEILSSYPSLVNDDIDASLAYAAELARERCVVLSPGAA</sequence>
<dbReference type="EMBL" id="SRHE01000050">
    <property type="protein sequence ID" value="TWW11757.1"/>
    <property type="molecule type" value="Genomic_DNA"/>
</dbReference>
<organism evidence="1 2">
    <name type="scientific">Planctomyces bekefii</name>
    <dbReference type="NCBI Taxonomy" id="1653850"/>
    <lineage>
        <taxon>Bacteria</taxon>
        <taxon>Pseudomonadati</taxon>
        <taxon>Planctomycetota</taxon>
        <taxon>Planctomycetia</taxon>
        <taxon>Planctomycetales</taxon>
        <taxon>Planctomycetaceae</taxon>
        <taxon>Planctomyces</taxon>
    </lineage>
</organism>
<dbReference type="InterPro" id="IPR009057">
    <property type="entry name" value="Homeodomain-like_sf"/>
</dbReference>
<dbReference type="PANTHER" id="PTHR34849">
    <property type="entry name" value="SSL5025 PROTEIN"/>
    <property type="match status" value="1"/>
</dbReference>
<accession>A0A5C6MBM3</accession>
<dbReference type="InterPro" id="IPR036388">
    <property type="entry name" value="WH-like_DNA-bd_sf"/>
</dbReference>
<dbReference type="InterPro" id="IPR007367">
    <property type="entry name" value="DUF433"/>
</dbReference>
<dbReference type="Pfam" id="PF04255">
    <property type="entry name" value="DUF433"/>
    <property type="match status" value="1"/>
</dbReference>
<dbReference type="SUPFAM" id="SSF46689">
    <property type="entry name" value="Homeodomain-like"/>
    <property type="match status" value="1"/>
</dbReference>
<keyword evidence="2" id="KW-1185">Reference proteome</keyword>
<evidence type="ECO:0000313" key="1">
    <source>
        <dbReference type="EMBL" id="TWW11757.1"/>
    </source>
</evidence>
<protein>
    <recommendedName>
        <fullName evidence="3">Antitoxin</fullName>
    </recommendedName>
</protein>
<comment type="caution">
    <text evidence="1">The sequence shown here is derived from an EMBL/GenBank/DDBJ whole genome shotgun (WGS) entry which is preliminary data.</text>
</comment>
<evidence type="ECO:0008006" key="3">
    <source>
        <dbReference type="Google" id="ProtNLM"/>
    </source>
</evidence>
<name>A0A5C6MBM3_9PLAN</name>
<dbReference type="Proteomes" id="UP000321083">
    <property type="component" value="Unassembled WGS sequence"/>
</dbReference>
<dbReference type="AlphaFoldDB" id="A0A5C6MBM3"/>
<reference evidence="1 2" key="1">
    <citation type="submission" date="2019-08" db="EMBL/GenBank/DDBJ databases">
        <title>100 year-old enigma solved: identification of Planctomyces bekefii, the type genus and species of the phylum Planctomycetes.</title>
        <authorList>
            <person name="Svetlana D.N."/>
            <person name="Overmann J."/>
        </authorList>
    </citation>
    <scope>NUCLEOTIDE SEQUENCE [LARGE SCALE GENOMIC DNA]</scope>
    <source>
        <strain evidence="1">Phe10_nw2017</strain>
    </source>
</reference>
<proteinExistence type="predicted"/>
<dbReference type="Gene3D" id="1.10.10.10">
    <property type="entry name" value="Winged helix-like DNA-binding domain superfamily/Winged helix DNA-binding domain"/>
    <property type="match status" value="1"/>
</dbReference>
<gene>
    <name evidence="1" type="ORF">E3A20_04360</name>
</gene>
<evidence type="ECO:0000313" key="2">
    <source>
        <dbReference type="Proteomes" id="UP000321083"/>
    </source>
</evidence>
<reference evidence="1 2" key="2">
    <citation type="submission" date="2019-08" db="EMBL/GenBank/DDBJ databases">
        <authorList>
            <person name="Henke P."/>
        </authorList>
    </citation>
    <scope>NUCLEOTIDE SEQUENCE [LARGE SCALE GENOMIC DNA]</scope>
    <source>
        <strain evidence="1">Phe10_nw2017</strain>
    </source>
</reference>
<dbReference type="PANTHER" id="PTHR34849:SF3">
    <property type="entry name" value="SSR2962 PROTEIN"/>
    <property type="match status" value="1"/>
</dbReference>